<reference evidence="1 2" key="1">
    <citation type="submission" date="2019-07" db="EMBL/GenBank/DDBJ databases">
        <title>Genomic Encyclopedia of Archaeal and Bacterial Type Strains, Phase II (KMG-II): from individual species to whole genera.</title>
        <authorList>
            <person name="Goeker M."/>
        </authorList>
    </citation>
    <scope>NUCLEOTIDE SEQUENCE [LARGE SCALE GENOMIC DNA]</scope>
    <source>
        <strain evidence="1 2">DSM 17527</strain>
    </source>
</reference>
<evidence type="ECO:0008006" key="3">
    <source>
        <dbReference type="Google" id="ProtNLM"/>
    </source>
</evidence>
<accession>A0A5S5BWA8</accession>
<gene>
    <name evidence="1" type="ORF">BD809_10953</name>
</gene>
<dbReference type="PROSITE" id="PS51257">
    <property type="entry name" value="PROKAR_LIPOPROTEIN"/>
    <property type="match status" value="1"/>
</dbReference>
<dbReference type="EMBL" id="VNHU01000009">
    <property type="protein sequence ID" value="TYP71471.1"/>
    <property type="molecule type" value="Genomic_DNA"/>
</dbReference>
<dbReference type="RefSeq" id="WP_148783366.1">
    <property type="nucleotide sequence ID" value="NZ_VNHU01000009.1"/>
</dbReference>
<sequence>MRILISLLCLSLVSCNQKTTDTTETSIASILPVENVFATEKELSKEFKNYWYAGKAEITSYALEQVRYGELRKGTAALIYVTEDFLPEIQVKANQKSASTVSVLKLNATKKFNTGIYPYSIMQSTFYPVTDNQHALKISSSIQEWCGQVYAQLNTKEKFEILSHSYFQGEADQTFSLKKTILENELWTKLRIAPNDMPQGELSIIPSFEYCRLFHKEIQPYSASAKMEKQQDFSTYTITYPELSRSLAITFSNKFPYEIESWTERYNLTDTTDALVTKATRLKTITSDYWSKNSTRHDALRDTLKLN</sequence>
<proteinExistence type="predicted"/>
<dbReference type="AlphaFoldDB" id="A0A5S5BWA8"/>
<protein>
    <recommendedName>
        <fullName evidence="3">Septum formation inhibitor Maf</fullName>
    </recommendedName>
</protein>
<comment type="caution">
    <text evidence="1">The sequence shown here is derived from an EMBL/GenBank/DDBJ whole genome shotgun (WGS) entry which is preliminary data.</text>
</comment>
<dbReference type="Proteomes" id="UP000324376">
    <property type="component" value="Unassembled WGS sequence"/>
</dbReference>
<name>A0A5S5BWA8_9FLAO</name>
<keyword evidence="2" id="KW-1185">Reference proteome</keyword>
<evidence type="ECO:0000313" key="2">
    <source>
        <dbReference type="Proteomes" id="UP000324376"/>
    </source>
</evidence>
<organism evidence="1 2">
    <name type="scientific">Aquimarina intermedia</name>
    <dbReference type="NCBI Taxonomy" id="350814"/>
    <lineage>
        <taxon>Bacteria</taxon>
        <taxon>Pseudomonadati</taxon>
        <taxon>Bacteroidota</taxon>
        <taxon>Flavobacteriia</taxon>
        <taxon>Flavobacteriales</taxon>
        <taxon>Flavobacteriaceae</taxon>
        <taxon>Aquimarina</taxon>
    </lineage>
</organism>
<evidence type="ECO:0000313" key="1">
    <source>
        <dbReference type="EMBL" id="TYP71471.1"/>
    </source>
</evidence>
<dbReference type="OrthoDB" id="5496093at2"/>